<feature type="chain" id="PRO_5040314371" description="Protein-S-isoprenylcysteine O-methyltransferase" evidence="6">
    <location>
        <begin position="20"/>
        <end position="256"/>
    </location>
</feature>
<dbReference type="AlphaFoldDB" id="A0A9P6J9A8"/>
<keyword evidence="2 5" id="KW-0812">Transmembrane</keyword>
<sequence>MLVKALCLLITALTNLVCCRPPASAKTVSSKEDKIQAENPLTDVNLDIISQITVLATTSYLLLMILADYFQDIPAIQQLCILKSWHIAVVILNIASVLLRRWSYKTLDRFFTYQLTIRPGHQLVKTGPYRYLRHPSYTGLLVNFVGTFGFIYYEGLWDVFVAFATRIAAYFVHHKTPMLSTIALLSPFSPHVAGAGFPDITLGLSSGVWLILIFTALFIYLMWARIVVEEEMLRRHFKAEWDTYAKARWRIIPFVF</sequence>
<organism evidence="7 8">
    <name type="scientific">Modicella reniformis</name>
    <dbReference type="NCBI Taxonomy" id="1440133"/>
    <lineage>
        <taxon>Eukaryota</taxon>
        <taxon>Fungi</taxon>
        <taxon>Fungi incertae sedis</taxon>
        <taxon>Mucoromycota</taxon>
        <taxon>Mortierellomycotina</taxon>
        <taxon>Mortierellomycetes</taxon>
        <taxon>Mortierellales</taxon>
        <taxon>Mortierellaceae</taxon>
        <taxon>Modicella</taxon>
    </lineage>
</organism>
<keyword evidence="8" id="KW-1185">Reference proteome</keyword>
<keyword evidence="4 5" id="KW-0472">Membrane</keyword>
<evidence type="ECO:0000256" key="6">
    <source>
        <dbReference type="SAM" id="SignalP"/>
    </source>
</evidence>
<accession>A0A9P6J9A8</accession>
<dbReference type="Pfam" id="PF04140">
    <property type="entry name" value="ICMT"/>
    <property type="match status" value="1"/>
</dbReference>
<dbReference type="OrthoDB" id="422086at2759"/>
<protein>
    <recommendedName>
        <fullName evidence="5">Protein-S-isoprenylcysteine O-methyltransferase</fullName>
        <ecNumber evidence="5">2.1.1.100</ecNumber>
    </recommendedName>
</protein>
<keyword evidence="5" id="KW-0808">Transferase</keyword>
<keyword evidence="5" id="KW-0489">Methyltransferase</keyword>
<dbReference type="InterPro" id="IPR007269">
    <property type="entry name" value="ICMT_MeTrfase"/>
</dbReference>
<feature type="transmembrane region" description="Helical" evidence="5">
    <location>
        <begin position="209"/>
        <end position="228"/>
    </location>
</feature>
<comment type="catalytic activity">
    <reaction evidence="5">
        <text>[protein]-C-terminal S-[(2E,6E)-farnesyl]-L-cysteine + S-adenosyl-L-methionine = [protein]-C-terminal S-[(2E,6E)-farnesyl]-L-cysteine methyl ester + S-adenosyl-L-homocysteine</text>
        <dbReference type="Rhea" id="RHEA:21672"/>
        <dbReference type="Rhea" id="RHEA-COMP:12125"/>
        <dbReference type="Rhea" id="RHEA-COMP:12126"/>
        <dbReference type="ChEBI" id="CHEBI:57856"/>
        <dbReference type="ChEBI" id="CHEBI:59789"/>
        <dbReference type="ChEBI" id="CHEBI:90510"/>
        <dbReference type="ChEBI" id="CHEBI:90511"/>
        <dbReference type="EC" id="2.1.1.100"/>
    </reaction>
</comment>
<feature type="transmembrane region" description="Helical" evidence="5">
    <location>
        <begin position="150"/>
        <end position="172"/>
    </location>
</feature>
<keyword evidence="3 5" id="KW-1133">Transmembrane helix</keyword>
<feature type="transmembrane region" description="Helical" evidence="5">
    <location>
        <begin position="49"/>
        <end position="67"/>
    </location>
</feature>
<comment type="similarity">
    <text evidence="5">Belongs to the class VI-like SAM-binding methyltransferase superfamily. Isoprenylcysteine carboxyl methyltransferase family.</text>
</comment>
<dbReference type="GO" id="GO:0005789">
    <property type="term" value="C:endoplasmic reticulum membrane"/>
    <property type="evidence" value="ECO:0007669"/>
    <property type="project" value="UniProtKB-SubCell"/>
</dbReference>
<dbReference type="EMBL" id="JAAAHW010006285">
    <property type="protein sequence ID" value="KAF9963500.1"/>
    <property type="molecule type" value="Genomic_DNA"/>
</dbReference>
<evidence type="ECO:0000256" key="4">
    <source>
        <dbReference type="ARBA" id="ARBA00023136"/>
    </source>
</evidence>
<dbReference type="Proteomes" id="UP000749646">
    <property type="component" value="Unassembled WGS sequence"/>
</dbReference>
<dbReference type="GO" id="GO:0004671">
    <property type="term" value="F:protein C-terminal S-isoprenylcysteine carboxyl O-methyltransferase activity"/>
    <property type="evidence" value="ECO:0007669"/>
    <property type="project" value="UniProtKB-EC"/>
</dbReference>
<evidence type="ECO:0000256" key="3">
    <source>
        <dbReference type="ARBA" id="ARBA00022989"/>
    </source>
</evidence>
<dbReference type="PANTHER" id="PTHR43847">
    <property type="entry name" value="BLL3993 PROTEIN"/>
    <property type="match status" value="1"/>
</dbReference>
<evidence type="ECO:0000256" key="2">
    <source>
        <dbReference type="ARBA" id="ARBA00022692"/>
    </source>
</evidence>
<keyword evidence="6" id="KW-0732">Signal</keyword>
<name>A0A9P6J9A8_9FUNG</name>
<comment type="caution">
    <text evidence="7">The sequence shown here is derived from an EMBL/GenBank/DDBJ whole genome shotgun (WGS) entry which is preliminary data.</text>
</comment>
<dbReference type="EC" id="2.1.1.100" evidence="5"/>
<proteinExistence type="inferred from homology"/>
<evidence type="ECO:0000313" key="8">
    <source>
        <dbReference type="Proteomes" id="UP000749646"/>
    </source>
</evidence>
<evidence type="ECO:0000313" key="7">
    <source>
        <dbReference type="EMBL" id="KAF9963500.1"/>
    </source>
</evidence>
<dbReference type="GO" id="GO:0032259">
    <property type="term" value="P:methylation"/>
    <property type="evidence" value="ECO:0007669"/>
    <property type="project" value="UniProtKB-KW"/>
</dbReference>
<keyword evidence="5" id="KW-0949">S-adenosyl-L-methionine</keyword>
<gene>
    <name evidence="7" type="ORF">BGZ65_002840</name>
</gene>
<feature type="transmembrane region" description="Helical" evidence="5">
    <location>
        <begin position="79"/>
        <end position="99"/>
    </location>
</feature>
<dbReference type="PANTHER" id="PTHR43847:SF1">
    <property type="entry name" value="BLL3993 PROTEIN"/>
    <property type="match status" value="1"/>
</dbReference>
<dbReference type="InterPro" id="IPR052527">
    <property type="entry name" value="Metal_cation-efflux_comp"/>
</dbReference>
<dbReference type="Gene3D" id="1.20.120.1630">
    <property type="match status" value="1"/>
</dbReference>
<keyword evidence="5" id="KW-0256">Endoplasmic reticulum</keyword>
<comment type="subcellular location">
    <subcellularLocation>
        <location evidence="5">Endoplasmic reticulum membrane</location>
        <topology evidence="5">Multi-pass membrane protein</topology>
    </subcellularLocation>
    <subcellularLocation>
        <location evidence="1">Membrane</location>
        <topology evidence="1">Multi-pass membrane protein</topology>
    </subcellularLocation>
</comment>
<reference evidence="7" key="1">
    <citation type="journal article" date="2020" name="Fungal Divers.">
        <title>Resolving the Mortierellaceae phylogeny through synthesis of multi-gene phylogenetics and phylogenomics.</title>
        <authorList>
            <person name="Vandepol N."/>
            <person name="Liber J."/>
            <person name="Desiro A."/>
            <person name="Na H."/>
            <person name="Kennedy M."/>
            <person name="Barry K."/>
            <person name="Grigoriev I.V."/>
            <person name="Miller A.N."/>
            <person name="O'Donnell K."/>
            <person name="Stajich J.E."/>
            <person name="Bonito G."/>
        </authorList>
    </citation>
    <scope>NUCLEOTIDE SEQUENCE</scope>
    <source>
        <strain evidence="7">MES-2147</strain>
    </source>
</reference>
<evidence type="ECO:0000256" key="5">
    <source>
        <dbReference type="RuleBase" id="RU362022"/>
    </source>
</evidence>
<evidence type="ECO:0000256" key="1">
    <source>
        <dbReference type="ARBA" id="ARBA00004141"/>
    </source>
</evidence>
<feature type="signal peptide" evidence="6">
    <location>
        <begin position="1"/>
        <end position="19"/>
    </location>
</feature>